<dbReference type="Pfam" id="PF02769">
    <property type="entry name" value="AIRS_C"/>
    <property type="match status" value="1"/>
</dbReference>
<reference evidence="2" key="1">
    <citation type="submission" date="2019-08" db="EMBL/GenBank/DDBJ databases">
        <authorList>
            <person name="Kucharzyk K."/>
            <person name="Murdoch R.W."/>
            <person name="Higgins S."/>
            <person name="Loffler F."/>
        </authorList>
    </citation>
    <scope>NUCLEOTIDE SEQUENCE</scope>
</reference>
<dbReference type="Gene3D" id="3.90.650.10">
    <property type="entry name" value="PurM-like C-terminal domain"/>
    <property type="match status" value="1"/>
</dbReference>
<gene>
    <name evidence="2" type="ORF">SDC9_158825</name>
</gene>
<dbReference type="EMBL" id="VSSQ01057739">
    <property type="protein sequence ID" value="MPN11522.1"/>
    <property type="molecule type" value="Genomic_DNA"/>
</dbReference>
<comment type="caution">
    <text evidence="2">The sequence shown here is derived from an EMBL/GenBank/DDBJ whole genome shotgun (WGS) entry which is preliminary data.</text>
</comment>
<protein>
    <recommendedName>
        <fullName evidence="1">PurM-like C-terminal domain-containing protein</fullName>
    </recommendedName>
</protein>
<dbReference type="InterPro" id="IPR011854">
    <property type="entry name" value="HypE"/>
</dbReference>
<dbReference type="InterPro" id="IPR036676">
    <property type="entry name" value="PurM-like_C_sf"/>
</dbReference>
<dbReference type="SUPFAM" id="SSF56042">
    <property type="entry name" value="PurM C-terminal domain-like"/>
    <property type="match status" value="1"/>
</dbReference>
<proteinExistence type="predicted"/>
<sequence length="115" mass="12606">MHDATEVGILGAVWEVAECSDVGVEIFSDDIPVLECTKILSKIAGVDYLRLISSGTMIITSFDGQNLVKRLKENGINSSVIGKITEGGKFITYSGHRIELLPQEKDEIYSVFVKD</sequence>
<dbReference type="PANTHER" id="PTHR30303">
    <property type="entry name" value="HYDROGENASE ISOENZYMES FORMATION PROTEIN HYPE"/>
    <property type="match status" value="1"/>
</dbReference>
<dbReference type="InterPro" id="IPR010918">
    <property type="entry name" value="PurM-like_C_dom"/>
</dbReference>
<evidence type="ECO:0000313" key="2">
    <source>
        <dbReference type="EMBL" id="MPN11522.1"/>
    </source>
</evidence>
<dbReference type="PANTHER" id="PTHR30303:SF4">
    <property type="entry name" value="HYDROGENASE EXPRESSION_FORMATION PROTEIN HYPE"/>
    <property type="match status" value="1"/>
</dbReference>
<name>A0A645FDI9_9ZZZZ</name>
<dbReference type="AlphaFoldDB" id="A0A645FDI9"/>
<dbReference type="GO" id="GO:0051604">
    <property type="term" value="P:protein maturation"/>
    <property type="evidence" value="ECO:0007669"/>
    <property type="project" value="TreeGrafter"/>
</dbReference>
<accession>A0A645FDI9</accession>
<feature type="domain" description="PurM-like C-terminal" evidence="1">
    <location>
        <begin position="1"/>
        <end position="90"/>
    </location>
</feature>
<evidence type="ECO:0000259" key="1">
    <source>
        <dbReference type="Pfam" id="PF02769"/>
    </source>
</evidence>
<organism evidence="2">
    <name type="scientific">bioreactor metagenome</name>
    <dbReference type="NCBI Taxonomy" id="1076179"/>
    <lineage>
        <taxon>unclassified sequences</taxon>
        <taxon>metagenomes</taxon>
        <taxon>ecological metagenomes</taxon>
    </lineage>
</organism>